<dbReference type="PATRIC" id="fig|1276221.3.peg.452"/>
<protein>
    <submittedName>
        <fullName evidence="1">Uncharacterized protein</fullName>
    </submittedName>
</protein>
<proteinExistence type="predicted"/>
<dbReference type="KEGG" id="sdi:SDIMI_v3c04530"/>
<dbReference type="OrthoDB" id="9963544at2"/>
<dbReference type="HOGENOM" id="CLU_199110_0_0_14"/>
<name>S5M262_9MOLU</name>
<organism evidence="1 2">
    <name type="scientific">Spiroplasma diminutum CUAS-1</name>
    <dbReference type="NCBI Taxonomy" id="1276221"/>
    <lineage>
        <taxon>Bacteria</taxon>
        <taxon>Bacillati</taxon>
        <taxon>Mycoplasmatota</taxon>
        <taxon>Mollicutes</taxon>
        <taxon>Entomoplasmatales</taxon>
        <taxon>Spiroplasmataceae</taxon>
        <taxon>Spiroplasma</taxon>
    </lineage>
</organism>
<accession>S5M262</accession>
<keyword evidence="2" id="KW-1185">Reference proteome</keyword>
<dbReference type="STRING" id="1276221.SDIMI_v3c04530"/>
<dbReference type="InParanoid" id="S5M262"/>
<dbReference type="RefSeq" id="WP_020836389.1">
    <property type="nucleotide sequence ID" value="NC_021833.1"/>
</dbReference>
<evidence type="ECO:0000313" key="2">
    <source>
        <dbReference type="Proteomes" id="UP000014983"/>
    </source>
</evidence>
<dbReference type="Proteomes" id="UP000014983">
    <property type="component" value="Chromosome"/>
</dbReference>
<dbReference type="EMBL" id="CP005076">
    <property type="protein sequence ID" value="AGR42157.1"/>
    <property type="molecule type" value="Genomic_DNA"/>
</dbReference>
<dbReference type="AlphaFoldDB" id="S5M262"/>
<reference evidence="1 2" key="1">
    <citation type="journal article" date="2013" name="Genome Biol. Evol.">
        <title>Comparison of metabolic capacities and inference of gene content evolution in mosquito-associated Spiroplasma diminutum and S. taiwanense.</title>
        <authorList>
            <person name="Lo W.S."/>
            <person name="Ku C."/>
            <person name="Chen L.L."/>
            <person name="Chang T.H."/>
            <person name="Kuo C.H."/>
        </authorList>
    </citation>
    <scope>NUCLEOTIDE SEQUENCE [LARGE SCALE GENOMIC DNA]</scope>
    <source>
        <strain evidence="1 2">CUAS-1</strain>
    </source>
</reference>
<gene>
    <name evidence="1" type="ORF">SDIMI_v3c04530</name>
</gene>
<evidence type="ECO:0000313" key="1">
    <source>
        <dbReference type="EMBL" id="AGR42157.1"/>
    </source>
</evidence>
<sequence length="76" mass="8878">MNNICQNFKCNKKFNYYPNSSYLIAKGKVLKVCNEYSLIEISLKLKKIYCGPKRKIITQIKELIGIIDTQSKLFQI</sequence>